<dbReference type="RefSeq" id="WP_047907486.1">
    <property type="nucleotide sequence ID" value="NZ_CP011807.3"/>
</dbReference>
<keyword evidence="8" id="KW-0626">Porin</keyword>
<comment type="subcellular location">
    <subcellularLocation>
        <location evidence="1">Cell outer membrane</location>
        <topology evidence="1">Multi-pass membrane protein</topology>
    </subcellularLocation>
</comment>
<dbReference type="PANTHER" id="PTHR34501">
    <property type="entry name" value="PROTEIN YDDL-RELATED"/>
    <property type="match status" value="1"/>
</dbReference>
<evidence type="ECO:0000259" key="12">
    <source>
        <dbReference type="Pfam" id="PF13609"/>
    </source>
</evidence>
<keyword evidence="14" id="KW-1185">Reference proteome</keyword>
<reference evidence="13" key="1">
    <citation type="submission" date="2016-06" db="EMBL/GenBank/DDBJ databases">
        <title>Complete Genome Sequence of Pandoraea faecigallinarum DSM-23572.</title>
        <authorList>
            <person name="Yong D."/>
            <person name="Ee R."/>
            <person name="Lim Y.-L."/>
            <person name="Yin W.-F."/>
            <person name="Chan K.-G."/>
        </authorList>
    </citation>
    <scope>NUCLEOTIDE SEQUENCE</scope>
    <source>
        <strain evidence="13">DSM 23572</strain>
    </source>
</reference>
<dbReference type="PANTHER" id="PTHR34501:SF9">
    <property type="entry name" value="MAJOR OUTER MEMBRANE PROTEIN P.IA"/>
    <property type="match status" value="1"/>
</dbReference>
<dbReference type="GO" id="GO:0006811">
    <property type="term" value="P:monoatomic ion transport"/>
    <property type="evidence" value="ECO:0007669"/>
    <property type="project" value="UniProtKB-KW"/>
</dbReference>
<protein>
    <recommendedName>
        <fullName evidence="12">Porin domain-containing protein</fullName>
    </recommendedName>
</protein>
<keyword evidence="7" id="KW-0406">Ion transport</keyword>
<proteinExistence type="predicted"/>
<evidence type="ECO:0000256" key="5">
    <source>
        <dbReference type="ARBA" id="ARBA00022692"/>
    </source>
</evidence>
<feature type="domain" description="Porin" evidence="12">
    <location>
        <begin position="9"/>
        <end position="329"/>
    </location>
</feature>
<dbReference type="InterPro" id="IPR023614">
    <property type="entry name" value="Porin_dom_sf"/>
</dbReference>
<keyword evidence="9" id="KW-0472">Membrane</keyword>
<evidence type="ECO:0000313" key="13">
    <source>
        <dbReference type="EMBL" id="AKM31712.1"/>
    </source>
</evidence>
<keyword evidence="10" id="KW-0998">Cell outer membrane</keyword>
<dbReference type="AlphaFoldDB" id="A0A0H3WVF3"/>
<name>A0A0H3WVF3_9BURK</name>
<keyword evidence="3" id="KW-0813">Transport</keyword>
<keyword evidence="5" id="KW-0812">Transmembrane</keyword>
<dbReference type="GO" id="GO:0046930">
    <property type="term" value="C:pore complex"/>
    <property type="evidence" value="ECO:0007669"/>
    <property type="project" value="UniProtKB-KW"/>
</dbReference>
<feature type="chain" id="PRO_5005203876" description="Porin domain-containing protein" evidence="11">
    <location>
        <begin position="21"/>
        <end position="356"/>
    </location>
</feature>
<dbReference type="SUPFAM" id="SSF56935">
    <property type="entry name" value="Porins"/>
    <property type="match status" value="1"/>
</dbReference>
<evidence type="ECO:0000256" key="8">
    <source>
        <dbReference type="ARBA" id="ARBA00023114"/>
    </source>
</evidence>
<dbReference type="InterPro" id="IPR050298">
    <property type="entry name" value="Gram-neg_bact_OMP"/>
</dbReference>
<sequence>MKTWAFPLAAGALIASPVFAQSSVTMFGVADASLRYLSGATSDNKSSFALTDGAISQSRWGIYGKEDLGQGMKALFMLEGGYHLNNGTSQRSGKIFNRKAYVGLEGDYGKLTLGTQDNPLWELLIEGWDPLTVGNYDQNEWMPVVFGTNGPNGANNAVKYMKRYQDIQVGLEYIVGGVAGSTARNSGYVLSVAYVGKPFGIAANVLQNRDIQANTQMIYNLDLKYEWGPATLTLGYYNSNDKTGFVDGFLSGRGVTGGPNPRKDNAFFAGVAYQVSKPLTLSAAVYYDRASNVNGVSGDAGDGSRETYVLLAEYGFSRRTTLYGTVDYSVGHGAQRAEFPNGRDQTGVGIGLRHRF</sequence>
<evidence type="ECO:0000256" key="6">
    <source>
        <dbReference type="ARBA" id="ARBA00022729"/>
    </source>
</evidence>
<dbReference type="Pfam" id="PF13609">
    <property type="entry name" value="Porin_4"/>
    <property type="match status" value="1"/>
</dbReference>
<dbReference type="CDD" id="cd00342">
    <property type="entry name" value="gram_neg_porins"/>
    <property type="match status" value="1"/>
</dbReference>
<dbReference type="Proteomes" id="UP000035651">
    <property type="component" value="Chromosome"/>
</dbReference>
<dbReference type="PATRIC" id="fig|656179.3.peg.3982"/>
<evidence type="ECO:0000256" key="9">
    <source>
        <dbReference type="ARBA" id="ARBA00023136"/>
    </source>
</evidence>
<dbReference type="OrthoDB" id="8982743at2"/>
<evidence type="ECO:0000256" key="4">
    <source>
        <dbReference type="ARBA" id="ARBA00022452"/>
    </source>
</evidence>
<evidence type="ECO:0000313" key="14">
    <source>
        <dbReference type="Proteomes" id="UP000035651"/>
    </source>
</evidence>
<organism evidence="13 14">
    <name type="scientific">Pandoraea faecigallinarum</name>
    <dbReference type="NCBI Taxonomy" id="656179"/>
    <lineage>
        <taxon>Bacteria</taxon>
        <taxon>Pseudomonadati</taxon>
        <taxon>Pseudomonadota</taxon>
        <taxon>Betaproteobacteria</taxon>
        <taxon>Burkholderiales</taxon>
        <taxon>Burkholderiaceae</taxon>
        <taxon>Pandoraea</taxon>
    </lineage>
</organism>
<keyword evidence="6 11" id="KW-0732">Signal</keyword>
<dbReference type="InterPro" id="IPR033900">
    <property type="entry name" value="Gram_neg_porin_domain"/>
</dbReference>
<dbReference type="GO" id="GO:0009279">
    <property type="term" value="C:cell outer membrane"/>
    <property type="evidence" value="ECO:0007669"/>
    <property type="project" value="UniProtKB-SubCell"/>
</dbReference>
<gene>
    <name evidence="13" type="ORF">AB870_18700</name>
</gene>
<evidence type="ECO:0000256" key="2">
    <source>
        <dbReference type="ARBA" id="ARBA00011233"/>
    </source>
</evidence>
<feature type="signal peptide" evidence="11">
    <location>
        <begin position="1"/>
        <end position="20"/>
    </location>
</feature>
<accession>A0A0H3WVF3</accession>
<dbReference type="GO" id="GO:0015288">
    <property type="term" value="F:porin activity"/>
    <property type="evidence" value="ECO:0007669"/>
    <property type="project" value="UniProtKB-KW"/>
</dbReference>
<evidence type="ECO:0000256" key="10">
    <source>
        <dbReference type="ARBA" id="ARBA00023237"/>
    </source>
</evidence>
<evidence type="ECO:0000256" key="11">
    <source>
        <dbReference type="SAM" id="SignalP"/>
    </source>
</evidence>
<dbReference type="STRING" id="656179.AB870_18700"/>
<evidence type="ECO:0000256" key="7">
    <source>
        <dbReference type="ARBA" id="ARBA00023065"/>
    </source>
</evidence>
<dbReference type="EMBL" id="CP011807">
    <property type="protein sequence ID" value="AKM31712.1"/>
    <property type="molecule type" value="Genomic_DNA"/>
</dbReference>
<comment type="subunit">
    <text evidence="2">Homotrimer.</text>
</comment>
<keyword evidence="4" id="KW-1134">Transmembrane beta strand</keyword>
<dbReference type="Gene3D" id="2.40.160.10">
    <property type="entry name" value="Porin"/>
    <property type="match status" value="1"/>
</dbReference>
<evidence type="ECO:0000256" key="1">
    <source>
        <dbReference type="ARBA" id="ARBA00004571"/>
    </source>
</evidence>
<dbReference type="KEGG" id="pfg:AB870_18700"/>
<evidence type="ECO:0000256" key="3">
    <source>
        <dbReference type="ARBA" id="ARBA00022448"/>
    </source>
</evidence>